<keyword evidence="3" id="KW-1185">Reference proteome</keyword>
<dbReference type="SUPFAM" id="SSF81593">
    <property type="entry name" value="Nucleotidyltransferase substrate binding subunit/domain"/>
    <property type="match status" value="1"/>
</dbReference>
<organism evidence="2 3">
    <name type="scientific">Caldicellulosiruptor saccharolyticus (strain ATCC 43494 / DSM 8903 / Tp8T 6331)</name>
    <dbReference type="NCBI Taxonomy" id="351627"/>
    <lineage>
        <taxon>Bacteria</taxon>
        <taxon>Bacillati</taxon>
        <taxon>Bacillota</taxon>
        <taxon>Bacillota incertae sedis</taxon>
        <taxon>Caldicellulosiruptorales</taxon>
        <taxon>Caldicellulosiruptoraceae</taxon>
        <taxon>Caldicellulosiruptor</taxon>
    </lineage>
</organism>
<dbReference type="eggNOG" id="COG2250">
    <property type="taxonomic scope" value="Bacteria"/>
</dbReference>
<dbReference type="SMART" id="SM00748">
    <property type="entry name" value="HEPN"/>
    <property type="match status" value="1"/>
</dbReference>
<feature type="domain" description="HEPN" evidence="1">
    <location>
        <begin position="16"/>
        <end position="125"/>
    </location>
</feature>
<evidence type="ECO:0000259" key="1">
    <source>
        <dbReference type="PROSITE" id="PS50910"/>
    </source>
</evidence>
<proteinExistence type="predicted"/>
<dbReference type="EMBL" id="CP000679">
    <property type="protein sequence ID" value="ABP67284.2"/>
    <property type="molecule type" value="Genomic_DNA"/>
</dbReference>
<sequence length="135" mass="16404">MSVSFLKKEEIIQYWIDSALDDYKTMKHLFESEDYLWCLFMCHIIVEKLLKALYVKNIEIIPPKTHDLLFLAKKTQLPLDTSMADFFDLLTTFNINTRYPDYKREFHKKCTREYTQNIIEKVEDVIEWLKRLIQE</sequence>
<dbReference type="PROSITE" id="PS50910">
    <property type="entry name" value="HEPN"/>
    <property type="match status" value="1"/>
</dbReference>
<dbReference type="Pfam" id="PF05168">
    <property type="entry name" value="HEPN"/>
    <property type="match status" value="1"/>
</dbReference>
<protein>
    <submittedName>
        <fullName evidence="2">HEPN domain protein</fullName>
    </submittedName>
</protein>
<reference evidence="2 3" key="1">
    <citation type="journal article" date="2008" name="Appl. Environ. Microbiol.">
        <title>Hydrogenomics of the extremely thermophilic bacterium Caldicellulosiruptor saccharolyticus.</title>
        <authorList>
            <person name="van de Werken H.J."/>
            <person name="Verhaart M.R."/>
            <person name="VanFossen A.L."/>
            <person name="Willquist K."/>
            <person name="Lewis D.L."/>
            <person name="Nichols J.D."/>
            <person name="Goorissen H.P."/>
            <person name="Mongodin E.F."/>
            <person name="Nelson K.E."/>
            <person name="van Niel E.W."/>
            <person name="Stams A.J."/>
            <person name="Ward D.E."/>
            <person name="de Vos W.M."/>
            <person name="van der Oost J."/>
            <person name="Kelly R.M."/>
            <person name="Kengen S.W."/>
        </authorList>
    </citation>
    <scope>NUCLEOTIDE SEQUENCE [LARGE SCALE GENOMIC DNA]</scope>
    <source>
        <strain evidence="3">ATCC 43494 / DSM 8903 / Tp8T 6331</strain>
    </source>
</reference>
<evidence type="ECO:0000313" key="2">
    <source>
        <dbReference type="EMBL" id="ABP67284.2"/>
    </source>
</evidence>
<dbReference type="InterPro" id="IPR007842">
    <property type="entry name" value="HEPN_dom"/>
</dbReference>
<dbReference type="STRING" id="351627.Csac_1697"/>
<evidence type="ECO:0000313" key="3">
    <source>
        <dbReference type="Proteomes" id="UP000000256"/>
    </source>
</evidence>
<name>A4XK49_CALS8</name>
<dbReference type="Gene3D" id="1.20.120.330">
    <property type="entry name" value="Nucleotidyltransferases domain 2"/>
    <property type="match status" value="1"/>
</dbReference>
<dbReference type="Proteomes" id="UP000000256">
    <property type="component" value="Chromosome"/>
</dbReference>
<accession>A4XK49</accession>
<dbReference type="AlphaFoldDB" id="A4XK49"/>
<gene>
    <name evidence="2" type="ordered locus">Csac_1697</name>
</gene>
<dbReference type="HOGENOM" id="CLU_123170_3_0_9"/>
<dbReference type="KEGG" id="csc:Csac_1697"/>